<organism evidence="3 4">
    <name type="scientific">Slackia piriformis YIT 12062</name>
    <dbReference type="NCBI Taxonomy" id="742818"/>
    <lineage>
        <taxon>Bacteria</taxon>
        <taxon>Bacillati</taxon>
        <taxon>Actinomycetota</taxon>
        <taxon>Coriobacteriia</taxon>
        <taxon>Eggerthellales</taxon>
        <taxon>Eggerthellaceae</taxon>
        <taxon>Slackia</taxon>
    </lineage>
</organism>
<evidence type="ECO:0000313" key="3">
    <source>
        <dbReference type="EMBL" id="EJZ83855.1"/>
    </source>
</evidence>
<sequence length="405" mass="43569">MELKTETGASVALGEEIGRGGRGSVYAAFGGKKAVKVFKGQSRTERRRKKVACERKLAKTCEASVAWPLDDVFEDGSWAGYTMNRIIGRGLDEVSHDEDVSFVDRVRYALEVCIIVDDLHKSGIVMGDLSLSNFVASWGRRSKVVAIDPDSFQVKDDEEGVCYPTTESREKSLEMIDRGNLGTYFLTSRSDDFLLACAVFELLFGVHPLDDGRSDVSPTQCRQQNAKSRTFAFLERPGAELSSVGKDLEALFMRSFAGDGKVVPAASEYALALGDLLDELYDELYDGGGSFMVRALAGLARIVGVVFPAVVALLCLCVLAFDSTVLFVETADLKGCALVCCALAAGSALFGRWFSCASIAATALLLGYSDAAMYAVYTAPDTVQAIFCAGAKYADGAFEDASLLL</sequence>
<evidence type="ECO:0000256" key="1">
    <source>
        <dbReference type="SAM" id="Phobius"/>
    </source>
</evidence>
<proteinExistence type="predicted"/>
<keyword evidence="1" id="KW-0472">Membrane</keyword>
<dbReference type="PROSITE" id="PS50011">
    <property type="entry name" value="PROTEIN_KINASE_DOM"/>
    <property type="match status" value="1"/>
</dbReference>
<dbReference type="PATRIC" id="fig|742818.3.peg.1447"/>
<dbReference type="InterPro" id="IPR000719">
    <property type="entry name" value="Prot_kinase_dom"/>
</dbReference>
<keyword evidence="1" id="KW-1133">Transmembrane helix</keyword>
<dbReference type="Proteomes" id="UP000006069">
    <property type="component" value="Unassembled WGS sequence"/>
</dbReference>
<dbReference type="SUPFAM" id="SSF56112">
    <property type="entry name" value="Protein kinase-like (PK-like)"/>
    <property type="match status" value="1"/>
</dbReference>
<protein>
    <recommendedName>
        <fullName evidence="2">Protein kinase domain-containing protein</fullName>
    </recommendedName>
</protein>
<dbReference type="InParanoid" id="K0Z911"/>
<accession>K0Z911</accession>
<reference evidence="3 4" key="1">
    <citation type="submission" date="2012-08" db="EMBL/GenBank/DDBJ databases">
        <title>The Genome Sequence of Slackia piriformis YIT 12062.</title>
        <authorList>
            <consortium name="The Broad Institute Genome Sequencing Platform"/>
            <person name="Earl A."/>
            <person name="Ward D."/>
            <person name="Feldgarden M."/>
            <person name="Gevers D."/>
            <person name="Morotomi M."/>
            <person name="Walker B."/>
            <person name="Young S.K."/>
            <person name="Zeng Q."/>
            <person name="Gargeya S."/>
            <person name="Fitzgerald M."/>
            <person name="Haas B."/>
            <person name="Abouelleil A."/>
            <person name="Alvarado L."/>
            <person name="Arachchi H.M."/>
            <person name="Berlin A.M."/>
            <person name="Chapman S.B."/>
            <person name="Goldberg J."/>
            <person name="Griggs A."/>
            <person name="Gujja S."/>
            <person name="Hansen M."/>
            <person name="Howarth C."/>
            <person name="Imamovic A."/>
            <person name="Larimer J."/>
            <person name="McCowen C."/>
            <person name="Montmayeur A."/>
            <person name="Murphy C."/>
            <person name="Neiman D."/>
            <person name="Pearson M."/>
            <person name="Priest M."/>
            <person name="Roberts A."/>
            <person name="Saif S."/>
            <person name="Shea T."/>
            <person name="Sisk P."/>
            <person name="Sykes S."/>
            <person name="Wortman J."/>
            <person name="Nusbaum C."/>
            <person name="Birren B."/>
        </authorList>
    </citation>
    <scope>NUCLEOTIDE SEQUENCE [LARGE SCALE GENOMIC DNA]</scope>
    <source>
        <strain evidence="3 4">YIT 12062</strain>
    </source>
</reference>
<keyword evidence="4" id="KW-1185">Reference proteome</keyword>
<feature type="domain" description="Protein kinase" evidence="2">
    <location>
        <begin position="11"/>
        <end position="281"/>
    </location>
</feature>
<evidence type="ECO:0000259" key="2">
    <source>
        <dbReference type="PROSITE" id="PS50011"/>
    </source>
</evidence>
<feature type="transmembrane region" description="Helical" evidence="1">
    <location>
        <begin position="299"/>
        <end position="321"/>
    </location>
</feature>
<dbReference type="EMBL" id="ADMD01000007">
    <property type="protein sequence ID" value="EJZ83855.1"/>
    <property type="molecule type" value="Genomic_DNA"/>
</dbReference>
<name>K0Z911_9ACTN</name>
<dbReference type="AlphaFoldDB" id="K0Z911"/>
<dbReference type="Gene3D" id="1.10.510.10">
    <property type="entry name" value="Transferase(Phosphotransferase) domain 1"/>
    <property type="match status" value="1"/>
</dbReference>
<keyword evidence="1" id="KW-0812">Transmembrane</keyword>
<dbReference type="eggNOG" id="COG4248">
    <property type="taxonomic scope" value="Bacteria"/>
</dbReference>
<dbReference type="InterPro" id="IPR011009">
    <property type="entry name" value="Kinase-like_dom_sf"/>
</dbReference>
<dbReference type="HOGENOM" id="CLU_679526_0_0_11"/>
<dbReference type="GO" id="GO:0004672">
    <property type="term" value="F:protein kinase activity"/>
    <property type="evidence" value="ECO:0007669"/>
    <property type="project" value="InterPro"/>
</dbReference>
<dbReference type="SMART" id="SM00220">
    <property type="entry name" value="S_TKc"/>
    <property type="match status" value="1"/>
</dbReference>
<dbReference type="RefSeq" id="WP_009139574.1">
    <property type="nucleotide sequence ID" value="NZ_JH815198.1"/>
</dbReference>
<dbReference type="GO" id="GO:0005524">
    <property type="term" value="F:ATP binding"/>
    <property type="evidence" value="ECO:0007669"/>
    <property type="project" value="InterPro"/>
</dbReference>
<dbReference type="OrthoDB" id="3778994at2"/>
<gene>
    <name evidence="3" type="ORF">HMPREF9451_01377</name>
</gene>
<dbReference type="Gene3D" id="3.30.200.20">
    <property type="entry name" value="Phosphorylase Kinase, domain 1"/>
    <property type="match status" value="1"/>
</dbReference>
<comment type="caution">
    <text evidence="3">The sequence shown here is derived from an EMBL/GenBank/DDBJ whole genome shotgun (WGS) entry which is preliminary data.</text>
</comment>
<evidence type="ECO:0000313" key="4">
    <source>
        <dbReference type="Proteomes" id="UP000006069"/>
    </source>
</evidence>